<organism evidence="1 2">
    <name type="scientific">Trapa natans</name>
    <name type="common">Water chestnut</name>
    <dbReference type="NCBI Taxonomy" id="22666"/>
    <lineage>
        <taxon>Eukaryota</taxon>
        <taxon>Viridiplantae</taxon>
        <taxon>Streptophyta</taxon>
        <taxon>Embryophyta</taxon>
        <taxon>Tracheophyta</taxon>
        <taxon>Spermatophyta</taxon>
        <taxon>Magnoliopsida</taxon>
        <taxon>eudicotyledons</taxon>
        <taxon>Gunneridae</taxon>
        <taxon>Pentapetalae</taxon>
        <taxon>rosids</taxon>
        <taxon>malvids</taxon>
        <taxon>Myrtales</taxon>
        <taxon>Lythraceae</taxon>
        <taxon>Trapa</taxon>
    </lineage>
</organism>
<gene>
    <name evidence="1" type="ORF">SAY86_018766</name>
</gene>
<dbReference type="Proteomes" id="UP001346149">
    <property type="component" value="Unassembled WGS sequence"/>
</dbReference>
<proteinExistence type="predicted"/>
<reference evidence="1 2" key="1">
    <citation type="journal article" date="2023" name="Hortic Res">
        <title>Pangenome of water caltrop reveals structural variations and asymmetric subgenome divergence after allopolyploidization.</title>
        <authorList>
            <person name="Zhang X."/>
            <person name="Chen Y."/>
            <person name="Wang L."/>
            <person name="Yuan Y."/>
            <person name="Fang M."/>
            <person name="Shi L."/>
            <person name="Lu R."/>
            <person name="Comes H.P."/>
            <person name="Ma Y."/>
            <person name="Chen Y."/>
            <person name="Huang G."/>
            <person name="Zhou Y."/>
            <person name="Zheng Z."/>
            <person name="Qiu Y."/>
        </authorList>
    </citation>
    <scope>NUCLEOTIDE SEQUENCE [LARGE SCALE GENOMIC DNA]</scope>
    <source>
        <strain evidence="1">F231</strain>
    </source>
</reference>
<dbReference type="EMBL" id="JAXQNO010000014">
    <property type="protein sequence ID" value="KAK4784398.1"/>
    <property type="molecule type" value="Genomic_DNA"/>
</dbReference>
<sequence length="122" mass="13954">MNLLKIQTDVAVIMVTLDSVQISSFQYRKLDFEEFCAASMSVHQLEATPNWEEHARRGFELFEKDGNRVIRIEELASELGLSPSVPVHVVLQDWIRHSDGKLNFLGFVRLVRGISARTIQKV</sequence>
<evidence type="ECO:0000313" key="2">
    <source>
        <dbReference type="Proteomes" id="UP001346149"/>
    </source>
</evidence>
<name>A0AAN7R3F9_TRANT</name>
<dbReference type="Gene3D" id="1.10.238.10">
    <property type="entry name" value="EF-hand"/>
    <property type="match status" value="1"/>
</dbReference>
<protein>
    <submittedName>
        <fullName evidence="1">Uncharacterized protein</fullName>
    </submittedName>
</protein>
<dbReference type="AlphaFoldDB" id="A0AAN7R3F9"/>
<keyword evidence="2" id="KW-1185">Reference proteome</keyword>
<dbReference type="InterPro" id="IPR011992">
    <property type="entry name" value="EF-hand-dom_pair"/>
</dbReference>
<dbReference type="SUPFAM" id="SSF47473">
    <property type="entry name" value="EF-hand"/>
    <property type="match status" value="1"/>
</dbReference>
<comment type="caution">
    <text evidence="1">The sequence shown here is derived from an EMBL/GenBank/DDBJ whole genome shotgun (WGS) entry which is preliminary data.</text>
</comment>
<accession>A0AAN7R3F9</accession>
<evidence type="ECO:0000313" key="1">
    <source>
        <dbReference type="EMBL" id="KAK4784398.1"/>
    </source>
</evidence>